<keyword evidence="2" id="KW-1133">Transmembrane helix</keyword>
<sequence length="174" mass="19522">MSGICLSTESWGQKAEVNPFTTNNAPAGEYEKVTTGTLAVLGVGPVFVVLFYLKTGSTLKNYLIRTVIMVSFTTERMKNIPGNTQKEDGQLKDHHDRRRHQESLRGGDYGVWGSEDTEAIFGQISSTNFVRAIPPLLNSSLPFDQLRTAINRMSGNAFNYTWPRLIWSLKPNYM</sequence>
<accession>A0A9W9KMG5</accession>
<gene>
    <name evidence="3" type="ORF">N7532_001461</name>
</gene>
<dbReference type="GeneID" id="81352934"/>
<organism evidence="3 4">
    <name type="scientific">Penicillium argentinense</name>
    <dbReference type="NCBI Taxonomy" id="1131581"/>
    <lineage>
        <taxon>Eukaryota</taxon>
        <taxon>Fungi</taxon>
        <taxon>Dikarya</taxon>
        <taxon>Ascomycota</taxon>
        <taxon>Pezizomycotina</taxon>
        <taxon>Eurotiomycetes</taxon>
        <taxon>Eurotiomycetidae</taxon>
        <taxon>Eurotiales</taxon>
        <taxon>Aspergillaceae</taxon>
        <taxon>Penicillium</taxon>
    </lineage>
</organism>
<evidence type="ECO:0000313" key="4">
    <source>
        <dbReference type="Proteomes" id="UP001149074"/>
    </source>
</evidence>
<dbReference type="EMBL" id="JAPQKI010000002">
    <property type="protein sequence ID" value="KAJ5110926.1"/>
    <property type="molecule type" value="Genomic_DNA"/>
</dbReference>
<protein>
    <submittedName>
        <fullName evidence="3">Uncharacterized protein</fullName>
    </submittedName>
</protein>
<comment type="caution">
    <text evidence="3">The sequence shown here is derived from an EMBL/GenBank/DDBJ whole genome shotgun (WGS) entry which is preliminary data.</text>
</comment>
<evidence type="ECO:0000256" key="2">
    <source>
        <dbReference type="SAM" id="Phobius"/>
    </source>
</evidence>
<dbReference type="RefSeq" id="XP_056478996.1">
    <property type="nucleotide sequence ID" value="XM_056613955.1"/>
</dbReference>
<keyword evidence="2" id="KW-0472">Membrane</keyword>
<feature type="transmembrane region" description="Helical" evidence="2">
    <location>
        <begin position="33"/>
        <end position="53"/>
    </location>
</feature>
<reference evidence="3" key="2">
    <citation type="journal article" date="2023" name="IMA Fungus">
        <title>Comparative genomic study of the Penicillium genus elucidates a diverse pangenome and 15 lateral gene transfer events.</title>
        <authorList>
            <person name="Petersen C."/>
            <person name="Sorensen T."/>
            <person name="Nielsen M.R."/>
            <person name="Sondergaard T.E."/>
            <person name="Sorensen J.L."/>
            <person name="Fitzpatrick D.A."/>
            <person name="Frisvad J.C."/>
            <person name="Nielsen K.L."/>
        </authorList>
    </citation>
    <scope>NUCLEOTIDE SEQUENCE</scope>
    <source>
        <strain evidence="3">IBT 30761</strain>
    </source>
</reference>
<reference evidence="3" key="1">
    <citation type="submission" date="2022-11" db="EMBL/GenBank/DDBJ databases">
        <authorList>
            <person name="Petersen C."/>
        </authorList>
    </citation>
    <scope>NUCLEOTIDE SEQUENCE</scope>
    <source>
        <strain evidence="3">IBT 30761</strain>
    </source>
</reference>
<dbReference type="Proteomes" id="UP001149074">
    <property type="component" value="Unassembled WGS sequence"/>
</dbReference>
<feature type="compositionally biased region" description="Basic and acidic residues" evidence="1">
    <location>
        <begin position="85"/>
        <end position="105"/>
    </location>
</feature>
<keyword evidence="4" id="KW-1185">Reference proteome</keyword>
<name>A0A9W9KMG5_9EURO</name>
<feature type="region of interest" description="Disordered" evidence="1">
    <location>
        <begin position="79"/>
        <end position="108"/>
    </location>
</feature>
<evidence type="ECO:0000313" key="3">
    <source>
        <dbReference type="EMBL" id="KAJ5110926.1"/>
    </source>
</evidence>
<evidence type="ECO:0000256" key="1">
    <source>
        <dbReference type="SAM" id="MobiDB-lite"/>
    </source>
</evidence>
<keyword evidence="2" id="KW-0812">Transmembrane</keyword>
<proteinExistence type="predicted"/>
<dbReference type="AlphaFoldDB" id="A0A9W9KMG5"/>